<evidence type="ECO:0000313" key="1">
    <source>
        <dbReference type="EMBL" id="PHV71909.1"/>
    </source>
</evidence>
<organism evidence="1 2">
    <name type="scientific">Sporanaerobium hydrogeniformans</name>
    <dbReference type="NCBI Taxonomy" id="3072179"/>
    <lineage>
        <taxon>Bacteria</taxon>
        <taxon>Bacillati</taxon>
        <taxon>Bacillota</taxon>
        <taxon>Clostridia</taxon>
        <taxon>Lachnospirales</taxon>
        <taxon>Lachnospiraceae</taxon>
        <taxon>Sporanaerobium</taxon>
    </lineage>
</organism>
<reference evidence="1" key="1">
    <citation type="submission" date="2017-10" db="EMBL/GenBank/DDBJ databases">
        <title>Genome sequence of cellulolytic Lachnospiraceae bacterium XHS1971 isolated from hotspring sediment.</title>
        <authorList>
            <person name="Vasudevan G."/>
            <person name="Joshi A.J."/>
            <person name="Hivarkar S."/>
            <person name="Lanjekar V.B."/>
            <person name="Dhakephalkar P.K."/>
            <person name="Dagar S."/>
        </authorList>
    </citation>
    <scope>NUCLEOTIDE SEQUENCE</scope>
    <source>
        <strain evidence="1">XHS1971</strain>
    </source>
</reference>
<keyword evidence="2" id="KW-1185">Reference proteome</keyword>
<dbReference type="EMBL" id="PEDL01000001">
    <property type="protein sequence ID" value="PHV71909.1"/>
    <property type="molecule type" value="Genomic_DNA"/>
</dbReference>
<sequence>MWDEQIELIKTNQEGDDAGDCIQTEGQSRKVFIIKKEISQNEFYKAHSEGFKIALKFEMNAFEYENEMKVKYEGITYNVIRTFKNNELIEITVGSETHGTT</sequence>
<name>A0AC61DF58_9FIRM</name>
<comment type="caution">
    <text evidence="1">The sequence shown here is derived from an EMBL/GenBank/DDBJ whole genome shotgun (WGS) entry which is preliminary data.</text>
</comment>
<proteinExistence type="predicted"/>
<dbReference type="Proteomes" id="UP000224460">
    <property type="component" value="Unassembled WGS sequence"/>
</dbReference>
<accession>A0AC61DF58</accession>
<evidence type="ECO:0000313" key="2">
    <source>
        <dbReference type="Proteomes" id="UP000224460"/>
    </source>
</evidence>
<protein>
    <submittedName>
        <fullName evidence="1">Uncharacterized protein</fullName>
    </submittedName>
</protein>
<gene>
    <name evidence="1" type="ORF">CS063_00050</name>
</gene>